<feature type="compositionally biased region" description="Polar residues" evidence="1">
    <location>
        <begin position="786"/>
        <end position="804"/>
    </location>
</feature>
<feature type="compositionally biased region" description="Low complexity" evidence="1">
    <location>
        <begin position="805"/>
        <end position="815"/>
    </location>
</feature>
<dbReference type="EMBL" id="BAABIZ010000025">
    <property type="protein sequence ID" value="GAA5110701.1"/>
    <property type="molecule type" value="Genomic_DNA"/>
</dbReference>
<keyword evidence="4" id="KW-1185">Reference proteome</keyword>
<feature type="compositionally biased region" description="Basic and acidic residues" evidence="1">
    <location>
        <begin position="87"/>
        <end position="96"/>
    </location>
</feature>
<accession>A0ABP9N6F5</accession>
<dbReference type="PROSITE" id="PS51208">
    <property type="entry name" value="AUTOTRANSPORTER"/>
    <property type="match status" value="1"/>
</dbReference>
<feature type="compositionally biased region" description="Low complexity" evidence="1">
    <location>
        <begin position="966"/>
        <end position="986"/>
    </location>
</feature>
<feature type="domain" description="Autotransporter" evidence="2">
    <location>
        <begin position="1743"/>
        <end position="2020"/>
    </location>
</feature>
<dbReference type="InterPro" id="IPR011050">
    <property type="entry name" value="Pectin_lyase_fold/virulence"/>
</dbReference>
<feature type="region of interest" description="Disordered" evidence="1">
    <location>
        <begin position="939"/>
        <end position="1000"/>
    </location>
</feature>
<feature type="compositionally biased region" description="Acidic residues" evidence="1">
    <location>
        <begin position="873"/>
        <end position="899"/>
    </location>
</feature>
<feature type="compositionally biased region" description="Polar residues" evidence="1">
    <location>
        <begin position="902"/>
        <end position="918"/>
    </location>
</feature>
<reference evidence="4" key="1">
    <citation type="journal article" date="2019" name="Int. J. Syst. Evol. Microbiol.">
        <title>The Global Catalogue of Microorganisms (GCM) 10K type strain sequencing project: providing services to taxonomists for standard genome sequencing and annotation.</title>
        <authorList>
            <consortium name="The Broad Institute Genomics Platform"/>
            <consortium name="The Broad Institute Genome Sequencing Center for Infectious Disease"/>
            <person name="Wu L."/>
            <person name="Ma J."/>
        </authorList>
    </citation>
    <scope>NUCLEOTIDE SEQUENCE [LARGE SCALE GENOMIC DNA]</scope>
    <source>
        <strain evidence="4">JCM 17712</strain>
    </source>
</reference>
<feature type="compositionally biased region" description="Basic and acidic residues" evidence="1">
    <location>
        <begin position="51"/>
        <end position="67"/>
    </location>
</feature>
<feature type="region of interest" description="Disordered" evidence="1">
    <location>
        <begin position="21"/>
        <end position="140"/>
    </location>
</feature>
<feature type="region of interest" description="Disordered" evidence="1">
    <location>
        <begin position="849"/>
        <end position="922"/>
    </location>
</feature>
<organism evidence="3 4">
    <name type="scientific">Bartonella jaculi</name>
    <dbReference type="NCBI Taxonomy" id="686226"/>
    <lineage>
        <taxon>Bacteria</taxon>
        <taxon>Pseudomonadati</taxon>
        <taxon>Pseudomonadota</taxon>
        <taxon>Alphaproteobacteria</taxon>
        <taxon>Hyphomicrobiales</taxon>
        <taxon>Bartonellaceae</taxon>
        <taxon>Bartonella</taxon>
    </lineage>
</organism>
<evidence type="ECO:0000259" key="2">
    <source>
        <dbReference type="PROSITE" id="PS51208"/>
    </source>
</evidence>
<name>A0ABP9N6F5_9HYPH</name>
<dbReference type="NCBIfam" id="TIGR01414">
    <property type="entry name" value="autotrans_barl"/>
    <property type="match status" value="1"/>
</dbReference>
<evidence type="ECO:0000313" key="3">
    <source>
        <dbReference type="EMBL" id="GAA5110701.1"/>
    </source>
</evidence>
<dbReference type="InterPro" id="IPR036709">
    <property type="entry name" value="Autotransporte_beta_dom_sf"/>
</dbReference>
<dbReference type="InterPro" id="IPR005546">
    <property type="entry name" value="Autotransporte_beta"/>
</dbReference>
<feature type="compositionally biased region" description="Polar residues" evidence="1">
    <location>
        <begin position="125"/>
        <end position="139"/>
    </location>
</feature>
<dbReference type="InterPro" id="IPR012332">
    <property type="entry name" value="Autotransporter_pectin_lyase_C"/>
</dbReference>
<dbReference type="Gene3D" id="2.160.20.20">
    <property type="match status" value="2"/>
</dbReference>
<feature type="region of interest" description="Disordered" evidence="1">
    <location>
        <begin position="783"/>
        <end position="822"/>
    </location>
</feature>
<dbReference type="Gene3D" id="2.40.128.130">
    <property type="entry name" value="Autotransporter beta-domain"/>
    <property type="match status" value="1"/>
</dbReference>
<gene>
    <name evidence="3" type="ORF">GCM10023261_14590</name>
</gene>
<feature type="compositionally biased region" description="Basic and acidic residues" evidence="1">
    <location>
        <begin position="227"/>
        <end position="237"/>
    </location>
</feature>
<sequence length="2020" mass="213571">MQSVDVSMGASWLGVIGSYLGIGSGSSAPKEPGRVAEVLPKAEAQQQSKVENSKEEKAGTGGKKDVENGGAGGEVSGSGNEQNVGEKNGEKAKAEGGSEQVSNQQGVKRGDGGQNDGGQNDAQGVVQSGAQSANSQNKSGCKAQAYDVQRGSIVCKNGEGLKIKRGGIHVKKFGDNAVHVKGGINDNEKKSVLNEDSSEKEDNSGIKIIEMDRVYITTAGPSSDFSVDERGSERSKEDNEEVGLGSAVFAEGNAGIVLDGSTIKGFLAGLEASEGGQILMKNGSIKKSYIGATAYEGAIVLQNVNIDVERLSDRIDDLLAVGLQSAEGGIVAMQSGSIAFPVGGVVVRSMADGLVSLKDVKITEKKDKESPGGAQSVLFQIEGGIVSADQVDFEGSGISVVWILNEPTVDNGGFVDARNSSLGGVIGSFDEKVKAALSNGSMKVSADITSSKIKVMGKKAYGVQFSYMPEEEVSALKDAESLTSEDERVSALGNVVRTPAVLLEKTSLQIPEGVAVYGDGLSGSVILKNESNLSGNLLLQAEEGFNLSLFVDKSTIKGGAFVDETSKASLFFSRGSEWYVTKSQKEGSERKNCIDSCVSSIRLADSTIRFVFPENANGAYQTLRVGKGNDTVYTAVGQSEIHFNARLGISNSSDGQSNAQISDRLLIHGNVSGKTTIYVNGVSENTDKKTDKEDEKSNNSYSVSIIQVFGNAEKDSFILNGGYVTLDGLPYQYVLRAYGPMIPPKMRYFDNKLVGKNTNVWDFRLENKNFVPLIEAYDAADDKTDLSQGTSSNSQSILVASSEGTTDTDIATTTDPNGGEVDTANIAETAGPNVGKIGAVDTVSVISHVSGSSEDSAPVIPPRSDSLTRSETFEDSYDYDEDDAYDEDDDYGDEDDEDAISVPSSTEPSTELSGSASADSEIPEGFEIVEDLFYTEPVKNSVSKEPAPISSAADHRRSEELEESETSSSENSMPAESTQSSSVVGSEESEEATYVLSSSSALGRSDDAVEVISLSPGSSTAAPRGDSASVVSATLGRSETITPTSLPVSVSRGNVPVQRILSAASGETGASTAVPVVPIKNADKKTVSSQCNDTKQNGAGELQIAYLCNDGQSHTMHNLILKPSDENQHSMHAKKQNTVINLESATISGADSYDSKNNVDVTKLQAVSAVLADDGAEVVLNKKSTVQSSLIGLEAQRGGKVQMNDGSVNAHYVGALAGSGSSVNLSNTTINVAGNLATAGLASNGGEITMESGTITLTDGVAVRSEVGGSVKLSKVSITAKKTQEQSGATERFGRAAFLLSDNGSVDFAEGNVVTDASAFWVRGNGDAVKTDSSRRKRSSDARSSINRANIESSTVRVEGGTAYGIYFDGTAQRSANKQKQVVNRNPVRQTRSVKESAVLSSEKAPTGVTGVVSLKKTDFEVLKNIAIYGNNSGGRVSLENKATLSGDLLLMAENNSNISLSVDNSIIVGGARVEKGSYAQLDLTNGSEWILKRSVHKSWGTPGSECIDSCVSSVNLVNSRIEFSPSETEESRYQTLRIGEGAGTVYSASGDASIYLNARLNPNDPENKQVTDRLLILGDVSGKTVLHVQGVSGSAGENNGSDKIAHSVSVIQVYGKAERDSFQLNGHYVALGNSPYKYTLRSYSPEMTSSEEHVRQKFMKDGGAFWNFRLENQYVKSGGFDASVVPTVGSVSHSEGVVRSVVPQVPTYLTLPNSVFYAGLMDISNQNKQLELLRTTSNGMMEIRENPALYLRGYGGSYRYASDLSAFEYGYGSDMSYKGVEAGVLLQTIENADNAISFGVMGSHGKLSLQPVDVEQSQKSAFDKWTATAYGSMQHQAGFYVDGLLSYGLFKGDVVTLARGKTATLKGKPLSVSLIGGQTFATGCEGFVFDPQVQVVYQHLQFNKARDIDNFDIEMGKLDQWVARVGGRLTKVPTGSEGVNAIAFYGKLHLVHGFGGKQTVHFKDAFQLGAFGSSLETGLGFNAKVSSQFSLHGDLVYQHKLTKAGFSGTSFSGGLRYQF</sequence>
<protein>
    <recommendedName>
        <fullName evidence="2">Autotransporter domain-containing protein</fullName>
    </recommendedName>
</protein>
<dbReference type="SMART" id="SM00869">
    <property type="entry name" value="Autotransporter"/>
    <property type="match status" value="1"/>
</dbReference>
<dbReference type="SUPFAM" id="SSF103515">
    <property type="entry name" value="Autotransporter"/>
    <property type="match status" value="1"/>
</dbReference>
<evidence type="ECO:0000313" key="4">
    <source>
        <dbReference type="Proteomes" id="UP001500864"/>
    </source>
</evidence>
<dbReference type="Pfam" id="PF03797">
    <property type="entry name" value="Autotransporter"/>
    <property type="match status" value="1"/>
</dbReference>
<dbReference type="Proteomes" id="UP001500864">
    <property type="component" value="Unassembled WGS sequence"/>
</dbReference>
<dbReference type="SUPFAM" id="SSF51126">
    <property type="entry name" value="Pectin lyase-like"/>
    <property type="match status" value="2"/>
</dbReference>
<evidence type="ECO:0000256" key="1">
    <source>
        <dbReference type="SAM" id="MobiDB-lite"/>
    </source>
</evidence>
<proteinExistence type="predicted"/>
<comment type="caution">
    <text evidence="3">The sequence shown here is derived from an EMBL/GenBank/DDBJ whole genome shotgun (WGS) entry which is preliminary data.</text>
</comment>
<feature type="region of interest" description="Disordered" evidence="1">
    <location>
        <begin position="220"/>
        <end position="241"/>
    </location>
</feature>
<dbReference type="InterPro" id="IPR006315">
    <property type="entry name" value="OM_autotransptr_brl_dom"/>
</dbReference>